<proteinExistence type="predicted"/>
<evidence type="ECO:0000256" key="1">
    <source>
        <dbReference type="PROSITE-ProRule" id="PRU00047"/>
    </source>
</evidence>
<dbReference type="GeneID" id="109126772"/>
<dbReference type="PANTHER" id="PTHR37610:SF97">
    <property type="entry name" value="RETROTRANSPOSON GAG DOMAIN-CONTAINING PROTEIN"/>
    <property type="match status" value="1"/>
</dbReference>
<sequence length="353" mass="39721">MANLTSDSVSDSSQPTDQYNNPYFLHGTDHAGLVLVSDRLTTGAEFHSWRRSMRMALNVRNKLGFIDGTISKPSPDHRDFGSWSRCNDMVSTWLMNSVSKKIGQSLLFIPTAEGIWQDIISRFKRDDAPRVYEIEQKLSSIQQGAMDVTTYYTELVTLWEELKNYVELPVCTCGKCECSAAVLWEKLQQRSRVTKFLMGLNDSYEATRRHILMISPMPSIKQAFHMVTQDERQKNIVKPSRSEGIVFQASGPSPALLSDPSSYANPVENVAYAVQNSYRPRQARPICTHCGMTGHIVQKCFKLHGYPPGYIPGFKSISSGFHAQRVNNPQVLPPKGQHQSQHTPRTHAVANVT</sequence>
<dbReference type="PANTHER" id="PTHR37610">
    <property type="entry name" value="CCHC-TYPE DOMAIN-CONTAINING PROTEIN"/>
    <property type="match status" value="1"/>
</dbReference>
<evidence type="ECO:0000313" key="4">
    <source>
        <dbReference type="Proteomes" id="UP000694864"/>
    </source>
</evidence>
<dbReference type="RefSeq" id="XP_019086090.1">
    <property type="nucleotide sequence ID" value="XM_019230545.1"/>
</dbReference>
<evidence type="ECO:0000256" key="2">
    <source>
        <dbReference type="SAM" id="MobiDB-lite"/>
    </source>
</evidence>
<dbReference type="InterPro" id="IPR001878">
    <property type="entry name" value="Znf_CCHC"/>
</dbReference>
<organism evidence="4 5">
    <name type="scientific">Camelina sativa</name>
    <name type="common">False flax</name>
    <name type="synonym">Myagrum sativum</name>
    <dbReference type="NCBI Taxonomy" id="90675"/>
    <lineage>
        <taxon>Eukaryota</taxon>
        <taxon>Viridiplantae</taxon>
        <taxon>Streptophyta</taxon>
        <taxon>Embryophyta</taxon>
        <taxon>Tracheophyta</taxon>
        <taxon>Spermatophyta</taxon>
        <taxon>Magnoliopsida</taxon>
        <taxon>eudicotyledons</taxon>
        <taxon>Gunneridae</taxon>
        <taxon>Pentapetalae</taxon>
        <taxon>rosids</taxon>
        <taxon>malvids</taxon>
        <taxon>Brassicales</taxon>
        <taxon>Brassicaceae</taxon>
        <taxon>Camelineae</taxon>
        <taxon>Camelina</taxon>
    </lineage>
</organism>
<protein>
    <submittedName>
        <fullName evidence="5">Uncharacterized protein LOC109126772</fullName>
    </submittedName>
</protein>
<gene>
    <name evidence="5" type="primary">LOC109126772</name>
</gene>
<reference evidence="4" key="1">
    <citation type="journal article" date="2014" name="Nat. Commun.">
        <title>The emerging biofuel crop Camelina sativa retains a highly undifferentiated hexaploid genome structure.</title>
        <authorList>
            <person name="Kagale S."/>
            <person name="Koh C."/>
            <person name="Nixon J."/>
            <person name="Bollina V."/>
            <person name="Clarke W.E."/>
            <person name="Tuteja R."/>
            <person name="Spillane C."/>
            <person name="Robinson S.J."/>
            <person name="Links M.G."/>
            <person name="Clarke C."/>
            <person name="Higgins E.E."/>
            <person name="Huebert T."/>
            <person name="Sharpe A.G."/>
            <person name="Parkin I.A."/>
        </authorList>
    </citation>
    <scope>NUCLEOTIDE SEQUENCE [LARGE SCALE GENOMIC DNA]</scope>
    <source>
        <strain evidence="4">cv. DH55</strain>
    </source>
</reference>
<evidence type="ECO:0000259" key="3">
    <source>
        <dbReference type="PROSITE" id="PS50158"/>
    </source>
</evidence>
<dbReference type="Pfam" id="PF03732">
    <property type="entry name" value="Retrotrans_gag"/>
    <property type="match status" value="1"/>
</dbReference>
<keyword evidence="1" id="KW-0863">Zinc-finger</keyword>
<dbReference type="Pfam" id="PF14244">
    <property type="entry name" value="Retrotran_gag_3"/>
    <property type="match status" value="1"/>
</dbReference>
<dbReference type="PROSITE" id="PS50158">
    <property type="entry name" value="ZF_CCHC"/>
    <property type="match status" value="1"/>
</dbReference>
<dbReference type="InterPro" id="IPR029472">
    <property type="entry name" value="Copia-like_N"/>
</dbReference>
<dbReference type="Proteomes" id="UP000694864">
    <property type="component" value="Chromosome 2"/>
</dbReference>
<dbReference type="InterPro" id="IPR005162">
    <property type="entry name" value="Retrotrans_gag_dom"/>
</dbReference>
<keyword evidence="1" id="KW-0862">Zinc</keyword>
<keyword evidence="4" id="KW-1185">Reference proteome</keyword>
<accession>A0ABM1QH52</accession>
<evidence type="ECO:0000313" key="5">
    <source>
        <dbReference type="RefSeq" id="XP_019086090.1"/>
    </source>
</evidence>
<feature type="domain" description="CCHC-type" evidence="3">
    <location>
        <begin position="287"/>
        <end position="300"/>
    </location>
</feature>
<keyword evidence="1" id="KW-0479">Metal-binding</keyword>
<reference evidence="5" key="2">
    <citation type="submission" date="2025-08" db="UniProtKB">
        <authorList>
            <consortium name="RefSeq"/>
        </authorList>
    </citation>
    <scope>IDENTIFICATION</scope>
    <source>
        <tissue evidence="5">Leaf</tissue>
    </source>
</reference>
<feature type="region of interest" description="Disordered" evidence="2">
    <location>
        <begin position="329"/>
        <end position="353"/>
    </location>
</feature>
<name>A0ABM1QH52_CAMSA</name>